<keyword evidence="1" id="KW-0732">Signal</keyword>
<protein>
    <submittedName>
        <fullName evidence="3">PQQ-binding-like beta-propeller repeat protein</fullName>
    </submittedName>
</protein>
<proteinExistence type="predicted"/>
<dbReference type="Pfam" id="PF13360">
    <property type="entry name" value="PQQ_2"/>
    <property type="match status" value="2"/>
</dbReference>
<dbReference type="RefSeq" id="WP_155609598.1">
    <property type="nucleotide sequence ID" value="NZ_WNZW01000001.1"/>
</dbReference>
<dbReference type="SUPFAM" id="SSF50998">
    <property type="entry name" value="Quinoprotein alcohol dehydrogenase-like"/>
    <property type="match status" value="1"/>
</dbReference>
<gene>
    <name evidence="3" type="ORF">GNP95_04175</name>
</gene>
<reference evidence="3 4" key="1">
    <citation type="submission" date="2019-11" db="EMBL/GenBank/DDBJ databases">
        <title>Draft genome sequences of five Paenibacillus species of dairy origin.</title>
        <authorList>
            <person name="Olajide A.M."/>
            <person name="Chen S."/>
            <person name="Lapointe G."/>
        </authorList>
    </citation>
    <scope>NUCLEOTIDE SEQUENCE [LARGE SCALE GENOMIC DNA]</scope>
    <source>
        <strain evidence="3 4">12CR55</strain>
    </source>
</reference>
<comment type="caution">
    <text evidence="3">The sequence shown here is derived from an EMBL/GenBank/DDBJ whole genome shotgun (WGS) entry which is preliminary data.</text>
</comment>
<dbReference type="EMBL" id="WNZW01000001">
    <property type="protein sequence ID" value="MUG44195.1"/>
    <property type="molecule type" value="Genomic_DNA"/>
</dbReference>
<feature type="chain" id="PRO_5038579973" evidence="1">
    <location>
        <begin position="27"/>
        <end position="760"/>
    </location>
</feature>
<evidence type="ECO:0000313" key="4">
    <source>
        <dbReference type="Proteomes" id="UP000447876"/>
    </source>
</evidence>
<feature type="domain" description="Pyrrolo-quinoline quinone repeat" evidence="2">
    <location>
        <begin position="614"/>
        <end position="748"/>
    </location>
</feature>
<sequence length="760" mass="83955">MKIRGIMVVCTAILLTQLLADAPTSANVEGSGNSPADQIQAQKASSGHVQAGEQLVLKQAAPYFADPLSGRERVDSFKVNYFGQPGEAFAVEARSGEMFTLQDYSRGKLWVPVWYTTEASSRVVNTAPVYISLRAKTKLSLTPGSSVRWSASTLGNGEERPISVARWDDWYGIAASPAHWHEDDIMNRPIVLWVHESQVTEQKEISEGLMEPSSSVSITAVRDIADLLLHKGASAEDAARLLGQPAVKEHSGNVELAGRTYLLGESWRFVRPEGQFIAYFSPAGRLETGKWIWPAGDKPMSGLFAGDDYPFTHHFMAGPLPATLKMPYVWRNQGDLQYAYLTGASDDVLVVQGDDGRFSGMHDDSNVYGIDRLTGEKLWQIDAGYGRLLTMMGNADDSVTVYTSFSPEKKAYEDRVRHIRLADGKVLWELRPEGGEEGRFLEISGAKNSVIIYDRPDMGRETGHLAVLDRTTGKQKWEIAIQGDYRVLNSGADDPYILIQAGQLLQARETETGTVVWTLQADTITGEDPHLYPYYAGGPRIDPFAPENSLRRWILHGDQWLLVDLETGSEAARYPAKTGERFEVLNERYLLIQRQLPAKAASADSSAESYESVLYDAAAGKKLWTVPGQASKGIIEGEHMYLVLDGVPVKAALQTGRIVWKLPVTASQNYSLMTPGSYVLLDEYVLLAYGYDLLAIGKKDGHIAGRIQNIWMGYAELREQISRSGLLNITGDEIYAGSANGAVTRLSVRKLEHRLKELDK</sequence>
<dbReference type="InterPro" id="IPR015943">
    <property type="entry name" value="WD40/YVTN_repeat-like_dom_sf"/>
</dbReference>
<dbReference type="Proteomes" id="UP000447876">
    <property type="component" value="Unassembled WGS sequence"/>
</dbReference>
<dbReference type="PANTHER" id="PTHR34512">
    <property type="entry name" value="CELL SURFACE PROTEIN"/>
    <property type="match status" value="1"/>
</dbReference>
<dbReference type="PANTHER" id="PTHR34512:SF30">
    <property type="entry name" value="OUTER MEMBRANE PROTEIN ASSEMBLY FACTOR BAMB"/>
    <property type="match status" value="1"/>
</dbReference>
<dbReference type="Gene3D" id="2.130.10.10">
    <property type="entry name" value="YVTN repeat-like/Quinoprotein amine dehydrogenase"/>
    <property type="match status" value="1"/>
</dbReference>
<evidence type="ECO:0000256" key="1">
    <source>
        <dbReference type="SAM" id="SignalP"/>
    </source>
</evidence>
<feature type="domain" description="Pyrrolo-quinoline quinone repeat" evidence="2">
    <location>
        <begin position="347"/>
        <end position="438"/>
    </location>
</feature>
<evidence type="ECO:0000259" key="2">
    <source>
        <dbReference type="Pfam" id="PF13360"/>
    </source>
</evidence>
<accession>A0A7X2YYJ7</accession>
<dbReference type="InterPro" id="IPR002372">
    <property type="entry name" value="PQQ_rpt_dom"/>
</dbReference>
<name>A0A7X2YYJ7_9BACL</name>
<dbReference type="OrthoDB" id="2641515at2"/>
<dbReference type="AlphaFoldDB" id="A0A7X2YYJ7"/>
<organism evidence="3 4">
    <name type="scientific">Paenibacillus woosongensis</name>
    <dbReference type="NCBI Taxonomy" id="307580"/>
    <lineage>
        <taxon>Bacteria</taxon>
        <taxon>Bacillati</taxon>
        <taxon>Bacillota</taxon>
        <taxon>Bacilli</taxon>
        <taxon>Bacillales</taxon>
        <taxon>Paenibacillaceae</taxon>
        <taxon>Paenibacillus</taxon>
    </lineage>
</organism>
<evidence type="ECO:0000313" key="3">
    <source>
        <dbReference type="EMBL" id="MUG44195.1"/>
    </source>
</evidence>
<dbReference type="InterPro" id="IPR011047">
    <property type="entry name" value="Quinoprotein_ADH-like_sf"/>
</dbReference>
<feature type="signal peptide" evidence="1">
    <location>
        <begin position="1"/>
        <end position="26"/>
    </location>
</feature>